<evidence type="ECO:0000256" key="5">
    <source>
        <dbReference type="ARBA" id="ARBA00023136"/>
    </source>
</evidence>
<evidence type="ECO:0000313" key="8">
    <source>
        <dbReference type="Proteomes" id="UP000308724"/>
    </source>
</evidence>
<comment type="subcellular location">
    <subcellularLocation>
        <location evidence="1">Membrane</location>
        <topology evidence="1">Multi-pass membrane protein</topology>
    </subcellularLocation>
</comment>
<evidence type="ECO:0000313" key="7">
    <source>
        <dbReference type="EMBL" id="TIA28641.1"/>
    </source>
</evidence>
<name>A0A4T0B4D3_AURPU</name>
<keyword evidence="4" id="KW-1133">Transmembrane helix</keyword>
<dbReference type="AlphaFoldDB" id="A0A4T0B4D3"/>
<protein>
    <recommendedName>
        <fullName evidence="6">ABC transporter domain-containing protein</fullName>
    </recommendedName>
</protein>
<proteinExistence type="predicted"/>
<evidence type="ECO:0000259" key="6">
    <source>
        <dbReference type="Pfam" id="PF00005"/>
    </source>
</evidence>
<dbReference type="Proteomes" id="UP000308724">
    <property type="component" value="Unassembled WGS sequence"/>
</dbReference>
<reference evidence="7 8" key="1">
    <citation type="submission" date="2018-10" db="EMBL/GenBank/DDBJ databases">
        <title>Fifty Aureobasidium pullulans genomes reveal a recombining polyextremotolerant generalist.</title>
        <authorList>
            <person name="Gostincar C."/>
            <person name="Turk M."/>
            <person name="Zajc J."/>
            <person name="Gunde-Cimerman N."/>
        </authorList>
    </citation>
    <scope>NUCLEOTIDE SEQUENCE [LARGE SCALE GENOMIC DNA]</scope>
    <source>
        <strain evidence="7 8">EXF-1645</strain>
    </source>
</reference>
<dbReference type="GO" id="GO:0016887">
    <property type="term" value="F:ATP hydrolysis activity"/>
    <property type="evidence" value="ECO:0007669"/>
    <property type="project" value="InterPro"/>
</dbReference>
<accession>A0A4T0B4D3</accession>
<comment type="caution">
    <text evidence="7">The sequence shown here is derived from an EMBL/GenBank/DDBJ whole genome shotgun (WGS) entry which is preliminary data.</text>
</comment>
<dbReference type="InterPro" id="IPR027417">
    <property type="entry name" value="P-loop_NTPase"/>
</dbReference>
<feature type="domain" description="ABC transporter" evidence="6">
    <location>
        <begin position="15"/>
        <end position="150"/>
    </location>
</feature>
<evidence type="ECO:0000256" key="2">
    <source>
        <dbReference type="ARBA" id="ARBA00022448"/>
    </source>
</evidence>
<dbReference type="SUPFAM" id="SSF52540">
    <property type="entry name" value="P-loop containing nucleoside triphosphate hydrolases"/>
    <property type="match status" value="1"/>
</dbReference>
<dbReference type="GO" id="GO:0005524">
    <property type="term" value="F:ATP binding"/>
    <property type="evidence" value="ECO:0007669"/>
    <property type="project" value="InterPro"/>
</dbReference>
<dbReference type="Gene3D" id="3.40.50.300">
    <property type="entry name" value="P-loop containing nucleotide triphosphate hydrolases"/>
    <property type="match status" value="1"/>
</dbReference>
<evidence type="ECO:0000256" key="4">
    <source>
        <dbReference type="ARBA" id="ARBA00022989"/>
    </source>
</evidence>
<dbReference type="Pfam" id="PF00005">
    <property type="entry name" value="ABC_tran"/>
    <property type="match status" value="1"/>
</dbReference>
<keyword evidence="2" id="KW-0813">Transport</keyword>
<dbReference type="InterPro" id="IPR050352">
    <property type="entry name" value="ABCG_transporters"/>
</dbReference>
<keyword evidence="5" id="KW-0472">Membrane</keyword>
<evidence type="ECO:0000256" key="3">
    <source>
        <dbReference type="ARBA" id="ARBA00022692"/>
    </source>
</evidence>
<dbReference type="PANTHER" id="PTHR48041">
    <property type="entry name" value="ABC TRANSPORTER G FAMILY MEMBER 28"/>
    <property type="match status" value="1"/>
</dbReference>
<organism evidence="7 8">
    <name type="scientific">Aureobasidium pullulans</name>
    <name type="common">Black yeast</name>
    <name type="synonym">Pullularia pullulans</name>
    <dbReference type="NCBI Taxonomy" id="5580"/>
    <lineage>
        <taxon>Eukaryota</taxon>
        <taxon>Fungi</taxon>
        <taxon>Dikarya</taxon>
        <taxon>Ascomycota</taxon>
        <taxon>Pezizomycotina</taxon>
        <taxon>Dothideomycetes</taxon>
        <taxon>Dothideomycetidae</taxon>
        <taxon>Dothideales</taxon>
        <taxon>Saccotheciaceae</taxon>
        <taxon>Aureobasidium</taxon>
    </lineage>
</organism>
<dbReference type="PANTHER" id="PTHR48041:SF98">
    <property type="entry name" value="TRANSPORTER, PUTATIVE (EUROFUNG)-RELATED"/>
    <property type="match status" value="1"/>
</dbReference>
<dbReference type="EMBL" id="QZBZ01000552">
    <property type="protein sequence ID" value="TIA28641.1"/>
    <property type="molecule type" value="Genomic_DNA"/>
</dbReference>
<evidence type="ECO:0000256" key="1">
    <source>
        <dbReference type="ARBA" id="ARBA00004141"/>
    </source>
</evidence>
<dbReference type="InterPro" id="IPR003439">
    <property type="entry name" value="ABC_transporter-like_ATP-bd"/>
</dbReference>
<gene>
    <name evidence="7" type="ORF">D6C78_10647</name>
</gene>
<keyword evidence="3" id="KW-0812">Transmembrane</keyword>
<dbReference type="GO" id="GO:0016020">
    <property type="term" value="C:membrane"/>
    <property type="evidence" value="ECO:0007669"/>
    <property type="project" value="UniProtKB-SubCell"/>
</dbReference>
<dbReference type="GO" id="GO:0042626">
    <property type="term" value="F:ATPase-coupled transmembrane transporter activity"/>
    <property type="evidence" value="ECO:0007669"/>
    <property type="project" value="TreeGrafter"/>
</dbReference>
<sequence length="284" mass="30796">MVEDRSTKRPNDLVADVSGCIEAGEVLALMGPSGSGKMTLPDVFAGRASAIKGSMLIDGTRGSASDFKKLTSFVKQEDILVGSLIVRESLDFAARLSLPRYILKNEEGSRVQTLIDSSGLKKQADTPIGTSICEEIPGGQKRRVSVARDIWDLSQDSKTWKTYHPLEMMDLLATEDFSILQTDPQGRISTLEAARNGFPGKSNASCCEIEGLPELVAGFRIEECAVCSLREIHAGKVPRSKQNLAKSMDRFSSFENSGLIRQSNGSITRSTTLASFSIDILTTI</sequence>